<organism evidence="1">
    <name type="scientific">Tanacetum cinerariifolium</name>
    <name type="common">Dalmatian daisy</name>
    <name type="synonym">Chrysanthemum cinerariifolium</name>
    <dbReference type="NCBI Taxonomy" id="118510"/>
    <lineage>
        <taxon>Eukaryota</taxon>
        <taxon>Viridiplantae</taxon>
        <taxon>Streptophyta</taxon>
        <taxon>Embryophyta</taxon>
        <taxon>Tracheophyta</taxon>
        <taxon>Spermatophyta</taxon>
        <taxon>Magnoliopsida</taxon>
        <taxon>eudicotyledons</taxon>
        <taxon>Gunneridae</taxon>
        <taxon>Pentapetalae</taxon>
        <taxon>asterids</taxon>
        <taxon>campanulids</taxon>
        <taxon>Asterales</taxon>
        <taxon>Asteraceae</taxon>
        <taxon>Asteroideae</taxon>
        <taxon>Anthemideae</taxon>
        <taxon>Anthemidinae</taxon>
        <taxon>Tanacetum</taxon>
    </lineage>
</organism>
<sequence>AVSYCCELRIMLLSMLDSGLDCLDLFQLD</sequence>
<name>A0A699JMY2_TANCI</name>
<protein>
    <submittedName>
        <fullName evidence="1">Uncharacterized protein</fullName>
    </submittedName>
</protein>
<reference evidence="1" key="1">
    <citation type="journal article" date="2019" name="Sci. Rep.">
        <title>Draft genome of Tanacetum cinerariifolium, the natural source of mosquito coil.</title>
        <authorList>
            <person name="Yamashiro T."/>
            <person name="Shiraishi A."/>
            <person name="Satake H."/>
            <person name="Nakayama K."/>
        </authorList>
    </citation>
    <scope>NUCLEOTIDE SEQUENCE</scope>
</reference>
<comment type="caution">
    <text evidence="1">The sequence shown here is derived from an EMBL/GenBank/DDBJ whole genome shotgun (WGS) entry which is preliminary data.</text>
</comment>
<evidence type="ECO:0000313" key="1">
    <source>
        <dbReference type="EMBL" id="GFA43310.1"/>
    </source>
</evidence>
<proteinExistence type="predicted"/>
<dbReference type="AlphaFoldDB" id="A0A699JMY2"/>
<feature type="non-terminal residue" evidence="1">
    <location>
        <position position="1"/>
    </location>
</feature>
<accession>A0A699JMY2</accession>
<gene>
    <name evidence="1" type="ORF">Tci_615282</name>
</gene>
<dbReference type="EMBL" id="BKCJ010423164">
    <property type="protein sequence ID" value="GFA43310.1"/>
    <property type="molecule type" value="Genomic_DNA"/>
</dbReference>